<dbReference type="Gene3D" id="1.20.5.3310">
    <property type="match status" value="1"/>
</dbReference>
<evidence type="ECO:0000313" key="11">
    <source>
        <dbReference type="EMBL" id="GHF92827.1"/>
    </source>
</evidence>
<keyword evidence="3 9" id="KW-1003">Cell membrane</keyword>
<evidence type="ECO:0000256" key="4">
    <source>
        <dbReference type="ARBA" id="ARBA00022692"/>
    </source>
</evidence>
<dbReference type="PRINTS" id="PR01863">
    <property type="entry name" value="APOPREGBCL2"/>
</dbReference>
<sequence length="144" mass="14794">MEILFILVVALVLFGPTRLPELGKSLGKGIREFRRGTQGLKDELELSMKDAPAQSQAGQPQHTPPTQAAPMPAAAPAQPAPNPAPAEQVVYSAVPGEVAADPAQAPSVQPAQPLRASDLAVAPVVETPADPAPQPPAAPSSHRA</sequence>
<feature type="compositionally biased region" description="Basic and acidic residues" evidence="10">
    <location>
        <begin position="37"/>
        <end position="48"/>
    </location>
</feature>
<feature type="compositionally biased region" description="Low complexity" evidence="10">
    <location>
        <begin position="56"/>
        <end position="77"/>
    </location>
</feature>
<keyword evidence="8 9" id="KW-0472">Membrane</keyword>
<reference evidence="12" key="1">
    <citation type="journal article" date="2019" name="Int. J. Syst. Evol. Microbiol.">
        <title>The Global Catalogue of Microorganisms (GCM) 10K type strain sequencing project: providing services to taxonomists for standard genome sequencing and annotation.</title>
        <authorList>
            <consortium name="The Broad Institute Genomics Platform"/>
            <consortium name="The Broad Institute Genome Sequencing Center for Infectious Disease"/>
            <person name="Wu L."/>
            <person name="Ma J."/>
        </authorList>
    </citation>
    <scope>NUCLEOTIDE SEQUENCE [LARGE SCALE GENOMIC DNA]</scope>
    <source>
        <strain evidence="12">CGMCC 1.18439</strain>
    </source>
</reference>
<evidence type="ECO:0000256" key="1">
    <source>
        <dbReference type="ARBA" id="ARBA00004162"/>
    </source>
</evidence>
<protein>
    <recommendedName>
        <fullName evidence="9">Sec-independent protein translocase protein TatA</fullName>
    </recommendedName>
</protein>
<comment type="function">
    <text evidence="9">Part of the twin-arginine translocation (Tat) system that transports large folded proteins containing a characteristic twin-arginine motif in their signal peptide across membranes. TatA could form the protein-conducting channel of the Tat system.</text>
</comment>
<keyword evidence="12" id="KW-1185">Reference proteome</keyword>
<evidence type="ECO:0000256" key="10">
    <source>
        <dbReference type="SAM" id="MobiDB-lite"/>
    </source>
</evidence>
<keyword evidence="7 9" id="KW-0811">Translocation</keyword>
<dbReference type="NCBIfam" id="TIGR01411">
    <property type="entry name" value="tatAE"/>
    <property type="match status" value="1"/>
</dbReference>
<gene>
    <name evidence="9" type="primary">tatA</name>
    <name evidence="11" type="ORF">GCM10017783_00830</name>
</gene>
<keyword evidence="6 9" id="KW-1133">Transmembrane helix</keyword>
<evidence type="ECO:0000256" key="8">
    <source>
        <dbReference type="ARBA" id="ARBA00023136"/>
    </source>
</evidence>
<evidence type="ECO:0000256" key="9">
    <source>
        <dbReference type="HAMAP-Rule" id="MF_00236"/>
    </source>
</evidence>
<name>A0ABQ3JX93_9DEIO</name>
<keyword evidence="2 9" id="KW-0813">Transport</keyword>
<comment type="similarity">
    <text evidence="9">Belongs to the TatA/E family.</text>
</comment>
<dbReference type="HAMAP" id="MF_00236">
    <property type="entry name" value="TatA_E"/>
    <property type="match status" value="1"/>
</dbReference>
<dbReference type="EMBL" id="BNAL01000001">
    <property type="protein sequence ID" value="GHF92827.1"/>
    <property type="molecule type" value="Genomic_DNA"/>
</dbReference>
<evidence type="ECO:0000256" key="3">
    <source>
        <dbReference type="ARBA" id="ARBA00022475"/>
    </source>
</evidence>
<dbReference type="PANTHER" id="PTHR42982">
    <property type="entry name" value="SEC-INDEPENDENT PROTEIN TRANSLOCASE PROTEIN TATA"/>
    <property type="match status" value="1"/>
</dbReference>
<dbReference type="InterPro" id="IPR006312">
    <property type="entry name" value="TatA/E"/>
</dbReference>
<evidence type="ECO:0000313" key="12">
    <source>
        <dbReference type="Proteomes" id="UP000632154"/>
    </source>
</evidence>
<organism evidence="11 12">
    <name type="scientific">Deinococcus piscis</name>
    <dbReference type="NCBI Taxonomy" id="394230"/>
    <lineage>
        <taxon>Bacteria</taxon>
        <taxon>Thermotogati</taxon>
        <taxon>Deinococcota</taxon>
        <taxon>Deinococci</taxon>
        <taxon>Deinococcales</taxon>
        <taxon>Deinococcaceae</taxon>
        <taxon>Deinococcus</taxon>
    </lineage>
</organism>
<dbReference type="Proteomes" id="UP000632154">
    <property type="component" value="Unassembled WGS sequence"/>
</dbReference>
<evidence type="ECO:0000256" key="6">
    <source>
        <dbReference type="ARBA" id="ARBA00022989"/>
    </source>
</evidence>
<keyword evidence="4 9" id="KW-0812">Transmembrane</keyword>
<feature type="compositionally biased region" description="Low complexity" evidence="10">
    <location>
        <begin position="99"/>
        <end position="113"/>
    </location>
</feature>
<accession>A0ABQ3JX93</accession>
<evidence type="ECO:0000256" key="7">
    <source>
        <dbReference type="ARBA" id="ARBA00023010"/>
    </source>
</evidence>
<dbReference type="InterPro" id="IPR003369">
    <property type="entry name" value="TatA/B/E"/>
</dbReference>
<evidence type="ECO:0000256" key="2">
    <source>
        <dbReference type="ARBA" id="ARBA00022448"/>
    </source>
</evidence>
<dbReference type="InterPro" id="IPR013278">
    <property type="entry name" value="Apop_reg_Bcl2"/>
</dbReference>
<evidence type="ECO:0000256" key="5">
    <source>
        <dbReference type="ARBA" id="ARBA00022927"/>
    </source>
</evidence>
<comment type="caution">
    <text evidence="11">The sequence shown here is derived from an EMBL/GenBank/DDBJ whole genome shotgun (WGS) entry which is preliminary data.</text>
</comment>
<dbReference type="PANTHER" id="PTHR42982:SF1">
    <property type="entry name" value="SEC-INDEPENDENT PROTEIN TRANSLOCASE PROTEIN TATA"/>
    <property type="match status" value="1"/>
</dbReference>
<comment type="subcellular location">
    <subcellularLocation>
        <location evidence="1 9">Cell membrane</location>
        <topology evidence="1 9">Single-pass membrane protein</topology>
    </subcellularLocation>
</comment>
<feature type="region of interest" description="Disordered" evidence="10">
    <location>
        <begin position="37"/>
        <end position="144"/>
    </location>
</feature>
<dbReference type="Pfam" id="PF02416">
    <property type="entry name" value="TatA_B_E"/>
    <property type="match status" value="1"/>
</dbReference>
<comment type="subunit">
    <text evidence="9">Forms a complex with TatC.</text>
</comment>
<keyword evidence="5 9" id="KW-0653">Protein transport</keyword>
<proteinExistence type="inferred from homology"/>